<dbReference type="InterPro" id="IPR013332">
    <property type="entry name" value="KPR_N"/>
</dbReference>
<reference evidence="9 10" key="1">
    <citation type="submission" date="2024-04" db="EMBL/GenBank/DDBJ databases">
        <title>Complete genome sequence of Nguyenibacter vanlangesis HBCM-1154, a strain capable of nitrogen fixation, IAA production, and phosphorus solubilization isolated from sugarcane soil.</title>
        <authorList>
            <person name="MY HANH P."/>
        </authorList>
    </citation>
    <scope>NUCLEOTIDE SEQUENCE [LARGE SCALE GENOMIC DNA]</scope>
    <source>
        <strain evidence="9 10">HBCM 1154</strain>
    </source>
</reference>
<dbReference type="InterPro" id="IPR008927">
    <property type="entry name" value="6-PGluconate_DH-like_C_sf"/>
</dbReference>
<dbReference type="InterPro" id="IPR013328">
    <property type="entry name" value="6PGD_dom2"/>
</dbReference>
<evidence type="ECO:0000256" key="3">
    <source>
        <dbReference type="ARBA" id="ARBA00019465"/>
    </source>
</evidence>
<evidence type="ECO:0000256" key="1">
    <source>
        <dbReference type="ARBA" id="ARBA00004994"/>
    </source>
</evidence>
<dbReference type="Pfam" id="PF08546">
    <property type="entry name" value="ApbA_C"/>
    <property type="match status" value="1"/>
</dbReference>
<evidence type="ECO:0000259" key="7">
    <source>
        <dbReference type="Pfam" id="PF02558"/>
    </source>
</evidence>
<evidence type="ECO:0000256" key="5">
    <source>
        <dbReference type="ARBA" id="ARBA00032024"/>
    </source>
</evidence>
<dbReference type="Pfam" id="PF02558">
    <property type="entry name" value="ApbA"/>
    <property type="match status" value="1"/>
</dbReference>
<evidence type="ECO:0000256" key="6">
    <source>
        <dbReference type="ARBA" id="ARBA00048793"/>
    </source>
</evidence>
<sequence length="329" mass="34080">MTAAPKICVAGVGALGGGLAVRLARTDACLSVVARGETLRRIQADGLVLDDAEGTFRTHPAADCRAPNEPQDVIILAAKSHQLPSLAEAVAHAVGPQTTIIPVINGIPWWLTVGAGSPLAPARDLLDPDGILAQFFPVSQVVGCVAYAFASVVAPGHVRAQRAPLLLLGDPGRHPAIPQRVLDAVTVFRDSGIGTRLCPDIAGEIWSKLAANLATNPLSVVCEATMTDLAADGGTCALIRDMLHEVMAVGAAYGITPKQDVDAFLQVIVGAGSHRTSMLQDYDAGRSLELPAIGDALLALGAARSIPTPMATALVRLAAFKAARKAWSR</sequence>
<dbReference type="NCBIfam" id="NF005089">
    <property type="entry name" value="PRK06522.1-4"/>
    <property type="match status" value="1"/>
</dbReference>
<comment type="pathway">
    <text evidence="1">Cofactor biosynthesis; (R)-pantothenate biosynthesis; (R)-pantoate from 3-methyl-2-oxobutanoate: step 2/2.</text>
</comment>
<dbReference type="PANTHER" id="PTHR21708">
    <property type="entry name" value="PROBABLE 2-DEHYDROPANTOATE 2-REDUCTASE"/>
    <property type="match status" value="1"/>
</dbReference>
<dbReference type="GO" id="GO:0008677">
    <property type="term" value="F:2-dehydropantoate 2-reductase activity"/>
    <property type="evidence" value="ECO:0007669"/>
    <property type="project" value="UniProtKB-EC"/>
</dbReference>
<organism evidence="9 10">
    <name type="scientific">Nguyenibacter vanlangensis</name>
    <dbReference type="NCBI Taxonomy" id="1216886"/>
    <lineage>
        <taxon>Bacteria</taxon>
        <taxon>Pseudomonadati</taxon>
        <taxon>Pseudomonadota</taxon>
        <taxon>Alphaproteobacteria</taxon>
        <taxon>Acetobacterales</taxon>
        <taxon>Acetobacteraceae</taxon>
        <taxon>Nguyenibacter</taxon>
    </lineage>
</organism>
<dbReference type="SUPFAM" id="SSF48179">
    <property type="entry name" value="6-phosphogluconate dehydrogenase C-terminal domain-like"/>
    <property type="match status" value="1"/>
</dbReference>
<evidence type="ECO:0000256" key="2">
    <source>
        <dbReference type="ARBA" id="ARBA00013014"/>
    </source>
</evidence>
<dbReference type="Gene3D" id="3.40.50.720">
    <property type="entry name" value="NAD(P)-binding Rossmann-like Domain"/>
    <property type="match status" value="1"/>
</dbReference>
<dbReference type="InterPro" id="IPR036291">
    <property type="entry name" value="NAD(P)-bd_dom_sf"/>
</dbReference>
<dbReference type="RefSeq" id="WP_342629737.1">
    <property type="nucleotide sequence ID" value="NZ_CP152276.1"/>
</dbReference>
<comment type="catalytic activity">
    <reaction evidence="6">
        <text>(R)-pantoate + NADP(+) = 2-dehydropantoate + NADPH + H(+)</text>
        <dbReference type="Rhea" id="RHEA:16233"/>
        <dbReference type="ChEBI" id="CHEBI:11561"/>
        <dbReference type="ChEBI" id="CHEBI:15378"/>
        <dbReference type="ChEBI" id="CHEBI:15980"/>
        <dbReference type="ChEBI" id="CHEBI:57783"/>
        <dbReference type="ChEBI" id="CHEBI:58349"/>
        <dbReference type="EC" id="1.1.1.169"/>
    </reaction>
</comment>
<dbReference type="PANTHER" id="PTHR21708:SF45">
    <property type="entry name" value="2-DEHYDROPANTOATE 2-REDUCTASE"/>
    <property type="match status" value="1"/>
</dbReference>
<protein>
    <recommendedName>
        <fullName evidence="3">2-dehydropantoate 2-reductase</fullName>
        <ecNumber evidence="2">1.1.1.169</ecNumber>
    </recommendedName>
    <alternativeName>
        <fullName evidence="5">Ketopantoate reductase</fullName>
    </alternativeName>
</protein>
<dbReference type="Gene3D" id="1.10.1040.10">
    <property type="entry name" value="N-(1-d-carboxylethyl)-l-norvaline Dehydrogenase, domain 2"/>
    <property type="match status" value="1"/>
</dbReference>
<keyword evidence="9" id="KW-0560">Oxidoreductase</keyword>
<accession>A0ABZ3DA76</accession>
<dbReference type="EC" id="1.1.1.169" evidence="2"/>
<evidence type="ECO:0000313" key="9">
    <source>
        <dbReference type="EMBL" id="XAE44485.1"/>
    </source>
</evidence>
<keyword evidence="10" id="KW-1185">Reference proteome</keyword>
<dbReference type="SUPFAM" id="SSF51735">
    <property type="entry name" value="NAD(P)-binding Rossmann-fold domains"/>
    <property type="match status" value="1"/>
</dbReference>
<feature type="domain" description="Ketopantoate reductase C-terminal" evidence="8">
    <location>
        <begin position="200"/>
        <end position="320"/>
    </location>
</feature>
<dbReference type="InterPro" id="IPR013752">
    <property type="entry name" value="KPA_reductase"/>
</dbReference>
<evidence type="ECO:0000256" key="4">
    <source>
        <dbReference type="ARBA" id="ARBA00022655"/>
    </source>
</evidence>
<evidence type="ECO:0000259" key="8">
    <source>
        <dbReference type="Pfam" id="PF08546"/>
    </source>
</evidence>
<proteinExistence type="predicted"/>
<dbReference type="InterPro" id="IPR051402">
    <property type="entry name" value="KPR-Related"/>
</dbReference>
<evidence type="ECO:0000313" key="10">
    <source>
        <dbReference type="Proteomes" id="UP001449795"/>
    </source>
</evidence>
<feature type="domain" description="Ketopantoate reductase N-terminal" evidence="7">
    <location>
        <begin position="7"/>
        <end position="162"/>
    </location>
</feature>
<dbReference type="EMBL" id="CP152276">
    <property type="protein sequence ID" value="XAE44485.1"/>
    <property type="molecule type" value="Genomic_DNA"/>
</dbReference>
<gene>
    <name evidence="9" type="ORF">AAC691_08695</name>
</gene>
<keyword evidence="4" id="KW-0566">Pantothenate biosynthesis</keyword>
<dbReference type="Proteomes" id="UP001449795">
    <property type="component" value="Chromosome"/>
</dbReference>
<name>A0ABZ3DA76_9PROT</name>